<dbReference type="Proteomes" id="UP001604277">
    <property type="component" value="Unassembled WGS sequence"/>
</dbReference>
<proteinExistence type="predicted"/>
<dbReference type="EMBL" id="JBFOLJ010000010">
    <property type="protein sequence ID" value="KAL2502645.1"/>
    <property type="molecule type" value="Genomic_DNA"/>
</dbReference>
<sequence>MRPYPSNSNSLSPHSRKSTEFLLPNEINIINIDPDEPNETHQLHLPENYVGSSNFTNTLLQSQLSVQPVKKNETLTQNFRETFVQFPEAEEDDYSLSHILAIGRDYCSKIKESSRNITGNKDNANSRVPLPYLNR</sequence>
<reference evidence="2" key="1">
    <citation type="submission" date="2024-07" db="EMBL/GenBank/DDBJ databases">
        <title>Two chromosome-level genome assemblies of Korean endemic species Abeliophyllum distichum and Forsythia ovata (Oleaceae).</title>
        <authorList>
            <person name="Jang H."/>
        </authorList>
    </citation>
    <scope>NUCLEOTIDE SEQUENCE [LARGE SCALE GENOMIC DNA]</scope>
</reference>
<accession>A0ABD1SPJ9</accession>
<gene>
    <name evidence="1" type="ORF">Fot_36493</name>
</gene>
<organism evidence="1 2">
    <name type="scientific">Forsythia ovata</name>
    <dbReference type="NCBI Taxonomy" id="205694"/>
    <lineage>
        <taxon>Eukaryota</taxon>
        <taxon>Viridiplantae</taxon>
        <taxon>Streptophyta</taxon>
        <taxon>Embryophyta</taxon>
        <taxon>Tracheophyta</taxon>
        <taxon>Spermatophyta</taxon>
        <taxon>Magnoliopsida</taxon>
        <taxon>eudicotyledons</taxon>
        <taxon>Gunneridae</taxon>
        <taxon>Pentapetalae</taxon>
        <taxon>asterids</taxon>
        <taxon>lamiids</taxon>
        <taxon>Lamiales</taxon>
        <taxon>Oleaceae</taxon>
        <taxon>Forsythieae</taxon>
        <taxon>Forsythia</taxon>
    </lineage>
</organism>
<evidence type="ECO:0000313" key="1">
    <source>
        <dbReference type="EMBL" id="KAL2502645.1"/>
    </source>
</evidence>
<comment type="caution">
    <text evidence="1">The sequence shown here is derived from an EMBL/GenBank/DDBJ whole genome shotgun (WGS) entry which is preliminary data.</text>
</comment>
<evidence type="ECO:0000313" key="2">
    <source>
        <dbReference type="Proteomes" id="UP001604277"/>
    </source>
</evidence>
<protein>
    <submittedName>
        <fullName evidence="1">Uncharacterized protein</fullName>
    </submittedName>
</protein>
<name>A0ABD1SPJ9_9LAMI</name>
<keyword evidence="2" id="KW-1185">Reference proteome</keyword>
<dbReference type="AlphaFoldDB" id="A0ABD1SPJ9"/>